<dbReference type="InterPro" id="IPR050266">
    <property type="entry name" value="AB_hydrolase_sf"/>
</dbReference>
<evidence type="ECO:0000259" key="3">
    <source>
        <dbReference type="Pfam" id="PF00561"/>
    </source>
</evidence>
<keyword evidence="2" id="KW-0472">Membrane</keyword>
<comment type="caution">
    <text evidence="4">The sequence shown here is derived from an EMBL/GenBank/DDBJ whole genome shotgun (WGS) entry which is preliminary data.</text>
</comment>
<organism evidence="4 5">
    <name type="scientific">Eilatimonas milleporae</name>
    <dbReference type="NCBI Taxonomy" id="911205"/>
    <lineage>
        <taxon>Bacteria</taxon>
        <taxon>Pseudomonadati</taxon>
        <taxon>Pseudomonadota</taxon>
        <taxon>Alphaproteobacteria</taxon>
        <taxon>Kordiimonadales</taxon>
        <taxon>Kordiimonadaceae</taxon>
        <taxon>Eilatimonas</taxon>
    </lineage>
</organism>
<dbReference type="PRINTS" id="PR00111">
    <property type="entry name" value="ABHYDROLASE"/>
</dbReference>
<feature type="compositionally biased region" description="Low complexity" evidence="1">
    <location>
        <begin position="63"/>
        <end position="76"/>
    </location>
</feature>
<name>A0A3M0C7I0_9PROT</name>
<keyword evidence="2" id="KW-0812">Transmembrane</keyword>
<protein>
    <submittedName>
        <fullName evidence="4">Pimeloyl-ACP methyl ester carboxylesterase</fullName>
    </submittedName>
</protein>
<evidence type="ECO:0000256" key="1">
    <source>
        <dbReference type="SAM" id="MobiDB-lite"/>
    </source>
</evidence>
<feature type="domain" description="AB hydrolase-1" evidence="3">
    <location>
        <begin position="101"/>
        <end position="221"/>
    </location>
</feature>
<evidence type="ECO:0000256" key="2">
    <source>
        <dbReference type="SAM" id="Phobius"/>
    </source>
</evidence>
<dbReference type="RefSeq" id="WP_121939757.1">
    <property type="nucleotide sequence ID" value="NZ_REFR01000014.1"/>
</dbReference>
<dbReference type="Gene3D" id="3.40.50.1820">
    <property type="entry name" value="alpha/beta hydrolase"/>
    <property type="match status" value="1"/>
</dbReference>
<feature type="region of interest" description="Disordered" evidence="1">
    <location>
        <begin position="59"/>
        <end position="81"/>
    </location>
</feature>
<dbReference type="InParanoid" id="A0A3M0C7I0"/>
<dbReference type="PANTHER" id="PTHR43798">
    <property type="entry name" value="MONOACYLGLYCEROL LIPASE"/>
    <property type="match status" value="1"/>
</dbReference>
<accession>A0A3M0C7I0</accession>
<sequence>MTGDNAHSGTKGKSRFIRLVRNRWIWAVGLTLLAASCAPGLFNFDSGFVSDDTVVRGAVTAASPESSQESSPGSSPDTADDTRAPLEISYLAAGNTSGRRVIFVHGTPGEAANFLDLLHRVPDDMEFVAIDRPGFGFTKPRRAVTALDAQAAAIRPLLVERNGKWPILVGHSLGGPIVAAAAANYPDRIDGIIELAGSLDPALEDVLWVQHLGNVPPFSWLLSASARHANRELIALEDELVALGDRLGDIRQPVIIVHGTQDRLVPYENVPYMQAKFSGARALDLITLDGANHFLPWNAADRILDAIRMLDTRIADLGDNTLPQTCLAARHPDGPVPAQTQTAARTALC</sequence>
<evidence type="ECO:0000313" key="5">
    <source>
        <dbReference type="Proteomes" id="UP000271227"/>
    </source>
</evidence>
<reference evidence="4 5" key="1">
    <citation type="submission" date="2018-10" db="EMBL/GenBank/DDBJ databases">
        <title>Genomic Encyclopedia of Archaeal and Bacterial Type Strains, Phase II (KMG-II): from individual species to whole genera.</title>
        <authorList>
            <person name="Goeker M."/>
        </authorList>
    </citation>
    <scope>NUCLEOTIDE SEQUENCE [LARGE SCALE GENOMIC DNA]</scope>
    <source>
        <strain evidence="4 5">DSM 25217</strain>
    </source>
</reference>
<dbReference type="AlphaFoldDB" id="A0A3M0C7I0"/>
<dbReference type="EMBL" id="REFR01000014">
    <property type="protein sequence ID" value="RMB02756.1"/>
    <property type="molecule type" value="Genomic_DNA"/>
</dbReference>
<proteinExistence type="predicted"/>
<gene>
    <name evidence="4" type="ORF">BXY39_3108</name>
</gene>
<keyword evidence="2" id="KW-1133">Transmembrane helix</keyword>
<dbReference type="PANTHER" id="PTHR43798:SF33">
    <property type="entry name" value="HYDROLASE, PUTATIVE (AFU_ORTHOLOGUE AFUA_2G14860)-RELATED"/>
    <property type="match status" value="1"/>
</dbReference>
<feature type="transmembrane region" description="Helical" evidence="2">
    <location>
        <begin position="24"/>
        <end position="42"/>
    </location>
</feature>
<dbReference type="GO" id="GO:0016020">
    <property type="term" value="C:membrane"/>
    <property type="evidence" value="ECO:0007669"/>
    <property type="project" value="TreeGrafter"/>
</dbReference>
<dbReference type="OrthoDB" id="9815441at2"/>
<dbReference type="Pfam" id="PF00561">
    <property type="entry name" value="Abhydrolase_1"/>
    <property type="match status" value="1"/>
</dbReference>
<keyword evidence="5" id="KW-1185">Reference proteome</keyword>
<dbReference type="InterPro" id="IPR029058">
    <property type="entry name" value="AB_hydrolase_fold"/>
</dbReference>
<dbReference type="SUPFAM" id="SSF53474">
    <property type="entry name" value="alpha/beta-Hydrolases"/>
    <property type="match status" value="1"/>
</dbReference>
<dbReference type="InterPro" id="IPR000073">
    <property type="entry name" value="AB_hydrolase_1"/>
</dbReference>
<dbReference type="Proteomes" id="UP000271227">
    <property type="component" value="Unassembled WGS sequence"/>
</dbReference>
<evidence type="ECO:0000313" key="4">
    <source>
        <dbReference type="EMBL" id="RMB02756.1"/>
    </source>
</evidence>